<sequence>MRSNSSYSNVFLYITGVLCILLMTQAVSSSTQDDTLSPQSDGYHPDESEGRVFYSALGDILMRVPFLPLTLNVPDTLSTISGFFSYFTSEESADEPRDVMKLVRSALELTNIDELEEDLFF</sequence>
<feature type="chain" id="PRO_5018076398" evidence="1">
    <location>
        <begin position="27"/>
        <end position="121"/>
    </location>
</feature>
<evidence type="ECO:0000256" key="1">
    <source>
        <dbReference type="SAM" id="SignalP"/>
    </source>
</evidence>
<organism evidence="2 3">
    <name type="scientific">Diaphorina citri</name>
    <name type="common">Asian citrus psyllid</name>
    <dbReference type="NCBI Taxonomy" id="121845"/>
    <lineage>
        <taxon>Eukaryota</taxon>
        <taxon>Metazoa</taxon>
        <taxon>Ecdysozoa</taxon>
        <taxon>Arthropoda</taxon>
        <taxon>Hexapoda</taxon>
        <taxon>Insecta</taxon>
        <taxon>Pterygota</taxon>
        <taxon>Neoptera</taxon>
        <taxon>Paraneoptera</taxon>
        <taxon>Hemiptera</taxon>
        <taxon>Sternorrhyncha</taxon>
        <taxon>Psylloidea</taxon>
        <taxon>Psyllidae</taxon>
        <taxon>Diaphorininae</taxon>
        <taxon>Diaphorina</taxon>
    </lineage>
</organism>
<dbReference type="KEGG" id="dci:113471589"/>
<dbReference type="RefSeq" id="XP_026686640.1">
    <property type="nucleotide sequence ID" value="XM_026830839.1"/>
</dbReference>
<dbReference type="AlphaFoldDB" id="A0A3Q0JIR0"/>
<gene>
    <name evidence="3" type="primary">LOC113471589</name>
</gene>
<proteinExistence type="predicted"/>
<dbReference type="GeneID" id="113471589"/>
<dbReference type="PaxDb" id="121845-A0A3Q0JIR0"/>
<reference evidence="3" key="1">
    <citation type="submission" date="2025-08" db="UniProtKB">
        <authorList>
            <consortium name="RefSeq"/>
        </authorList>
    </citation>
    <scope>IDENTIFICATION</scope>
</reference>
<keyword evidence="1" id="KW-0732">Signal</keyword>
<feature type="signal peptide" evidence="1">
    <location>
        <begin position="1"/>
        <end position="26"/>
    </location>
</feature>
<protein>
    <submittedName>
        <fullName evidence="3">Uncharacterized protein LOC113471589</fullName>
    </submittedName>
</protein>
<dbReference type="Proteomes" id="UP000079169">
    <property type="component" value="Unplaced"/>
</dbReference>
<name>A0A3Q0JIR0_DIACI</name>
<evidence type="ECO:0000313" key="2">
    <source>
        <dbReference type="Proteomes" id="UP000079169"/>
    </source>
</evidence>
<accession>A0A3Q0JIR0</accession>
<evidence type="ECO:0000313" key="3">
    <source>
        <dbReference type="RefSeq" id="XP_026686640.1"/>
    </source>
</evidence>
<keyword evidence="2" id="KW-1185">Reference proteome</keyword>